<feature type="region of interest" description="Disordered" evidence="1">
    <location>
        <begin position="33"/>
        <end position="74"/>
    </location>
</feature>
<evidence type="ECO:0000313" key="2">
    <source>
        <dbReference type="EMBL" id="KAG9347923.1"/>
    </source>
</evidence>
<dbReference type="Proteomes" id="UP000824540">
    <property type="component" value="Unassembled WGS sequence"/>
</dbReference>
<organism evidence="2 3">
    <name type="scientific">Albula glossodonta</name>
    <name type="common">roundjaw bonefish</name>
    <dbReference type="NCBI Taxonomy" id="121402"/>
    <lineage>
        <taxon>Eukaryota</taxon>
        <taxon>Metazoa</taxon>
        <taxon>Chordata</taxon>
        <taxon>Craniata</taxon>
        <taxon>Vertebrata</taxon>
        <taxon>Euteleostomi</taxon>
        <taxon>Actinopterygii</taxon>
        <taxon>Neopterygii</taxon>
        <taxon>Teleostei</taxon>
        <taxon>Albuliformes</taxon>
        <taxon>Albulidae</taxon>
        <taxon>Albula</taxon>
    </lineage>
</organism>
<dbReference type="EMBL" id="JAFBMS010000012">
    <property type="protein sequence ID" value="KAG9347923.1"/>
    <property type="molecule type" value="Genomic_DNA"/>
</dbReference>
<protein>
    <submittedName>
        <fullName evidence="2">Uncharacterized protein</fullName>
    </submittedName>
</protein>
<evidence type="ECO:0000256" key="1">
    <source>
        <dbReference type="SAM" id="MobiDB-lite"/>
    </source>
</evidence>
<gene>
    <name evidence="2" type="ORF">JZ751_003940</name>
</gene>
<dbReference type="OrthoDB" id="9663888at2759"/>
<evidence type="ECO:0000313" key="3">
    <source>
        <dbReference type="Proteomes" id="UP000824540"/>
    </source>
</evidence>
<dbReference type="AlphaFoldDB" id="A0A8T2P3B0"/>
<accession>A0A8T2P3B0</accession>
<name>A0A8T2P3B0_9TELE</name>
<keyword evidence="3" id="KW-1185">Reference proteome</keyword>
<comment type="caution">
    <text evidence="2">The sequence shown here is derived from an EMBL/GenBank/DDBJ whole genome shotgun (WGS) entry which is preliminary data.</text>
</comment>
<proteinExistence type="predicted"/>
<sequence length="148" mass="16314">MVQQPTLAADFTKEDSIFGSCYSKELGRCDLNDEEEKGHKNRSKNDDTFSSSSAPISFNEVKAQRPLRSTPANSEETCIKMEVKVKALVHSSSPSPALNGVRKEFHDLQMEGLFQDPSQSLKSSEPQNVSINGTFQAFVALMLKLQSG</sequence>
<reference evidence="2" key="1">
    <citation type="thesis" date="2021" institute="BYU ScholarsArchive" country="Provo, UT, USA">
        <title>Applications of and Algorithms for Genome Assembly and Genomic Analyses with an Emphasis on Marine Teleosts.</title>
        <authorList>
            <person name="Pickett B.D."/>
        </authorList>
    </citation>
    <scope>NUCLEOTIDE SEQUENCE</scope>
    <source>
        <strain evidence="2">HI-2016</strain>
    </source>
</reference>